<gene>
    <name evidence="4" type="ORF">Naga_100017g24</name>
</gene>
<keyword evidence="5" id="KW-1185">Reference proteome</keyword>
<proteinExistence type="predicted"/>
<dbReference type="PANTHER" id="PTHR22904:SF523">
    <property type="entry name" value="STRESS-INDUCED-PHOSPHOPROTEIN 1"/>
    <property type="match status" value="1"/>
</dbReference>
<evidence type="ECO:0000313" key="5">
    <source>
        <dbReference type="Proteomes" id="UP000019335"/>
    </source>
</evidence>
<keyword evidence="2 3" id="KW-0802">TPR repeat</keyword>
<evidence type="ECO:0000256" key="1">
    <source>
        <dbReference type="ARBA" id="ARBA00022737"/>
    </source>
</evidence>
<reference evidence="4 5" key="1">
    <citation type="journal article" date="2014" name="Mol. Plant">
        <title>Chromosome Scale Genome Assembly and Transcriptome Profiling of Nannochloropsis gaditana in Nitrogen Depletion.</title>
        <authorList>
            <person name="Corteggiani Carpinelli E."/>
            <person name="Telatin A."/>
            <person name="Vitulo N."/>
            <person name="Forcato C."/>
            <person name="D'Angelo M."/>
            <person name="Schiavon R."/>
            <person name="Vezzi A."/>
            <person name="Giacometti G.M."/>
            <person name="Morosinotto T."/>
            <person name="Valle G."/>
        </authorList>
    </citation>
    <scope>NUCLEOTIDE SEQUENCE [LARGE SCALE GENOMIC DNA]</scope>
    <source>
        <strain evidence="4 5">B-31</strain>
    </source>
</reference>
<accession>W7U1V7</accession>
<organism evidence="4 5">
    <name type="scientific">Nannochloropsis gaditana</name>
    <dbReference type="NCBI Taxonomy" id="72520"/>
    <lineage>
        <taxon>Eukaryota</taxon>
        <taxon>Sar</taxon>
        <taxon>Stramenopiles</taxon>
        <taxon>Ochrophyta</taxon>
        <taxon>Eustigmatophyceae</taxon>
        <taxon>Eustigmatales</taxon>
        <taxon>Monodopsidaceae</taxon>
        <taxon>Nannochloropsis</taxon>
    </lineage>
</organism>
<name>W7U1V7_9STRA</name>
<dbReference type="PROSITE" id="PS50005">
    <property type="entry name" value="TPR"/>
    <property type="match status" value="1"/>
</dbReference>
<dbReference type="AlphaFoldDB" id="W7U1V7"/>
<dbReference type="Pfam" id="PF07719">
    <property type="entry name" value="TPR_2"/>
    <property type="match status" value="1"/>
</dbReference>
<dbReference type="EMBL" id="AZIL01000116">
    <property type="protein sequence ID" value="EWM29783.1"/>
    <property type="molecule type" value="Genomic_DNA"/>
</dbReference>
<dbReference type="SMART" id="SM00028">
    <property type="entry name" value="TPR"/>
    <property type="match status" value="6"/>
</dbReference>
<dbReference type="OrthoDB" id="2423701at2759"/>
<dbReference type="SUPFAM" id="SSF48452">
    <property type="entry name" value="TPR-like"/>
    <property type="match status" value="2"/>
</dbReference>
<dbReference type="InterPro" id="IPR013105">
    <property type="entry name" value="TPR_2"/>
</dbReference>
<feature type="repeat" description="TPR" evidence="3">
    <location>
        <begin position="13"/>
        <end position="46"/>
    </location>
</feature>
<evidence type="ECO:0000313" key="4">
    <source>
        <dbReference type="EMBL" id="EWM29783.1"/>
    </source>
</evidence>
<dbReference type="Pfam" id="PF13181">
    <property type="entry name" value="TPR_8"/>
    <property type="match status" value="1"/>
</dbReference>
<evidence type="ECO:0000256" key="3">
    <source>
        <dbReference type="PROSITE-ProRule" id="PRU00339"/>
    </source>
</evidence>
<dbReference type="Proteomes" id="UP000019335">
    <property type="component" value="Chromosome 2"/>
</dbReference>
<dbReference type="InterPro" id="IPR011990">
    <property type="entry name" value="TPR-like_helical_dom_sf"/>
</dbReference>
<dbReference type="InterPro" id="IPR019734">
    <property type="entry name" value="TPR_rpt"/>
</dbReference>
<evidence type="ECO:0000256" key="2">
    <source>
        <dbReference type="ARBA" id="ARBA00022803"/>
    </source>
</evidence>
<dbReference type="GO" id="GO:0051879">
    <property type="term" value="F:Hsp90 protein binding"/>
    <property type="evidence" value="ECO:0007669"/>
    <property type="project" value="TreeGrafter"/>
</dbReference>
<dbReference type="Gene3D" id="1.25.40.10">
    <property type="entry name" value="Tetratricopeptide repeat domain"/>
    <property type="match status" value="2"/>
</dbReference>
<comment type="caution">
    <text evidence="4">The sequence shown here is derived from an EMBL/GenBank/DDBJ whole genome shotgun (WGS) entry which is preliminary data.</text>
</comment>
<protein>
    <submittedName>
        <fullName evidence="4">Stress-inducible protein sti1</fullName>
    </submittedName>
</protein>
<sequence>MQRLSDENHLSPLYLLPSLGNQAFKAGNYAKAIEHYSEALKLDATAHTYWSNRSASYAGLGDWENAANDAAECVKANKKFVKGYFRLALAQKNLQRYDQALDTIMKGLGIDFGNSDLKSMKKEIEDAVRLQKVASYVETAKQQFASRDYGACLSTIESGLRIDAGNAALVALKGKVQPLWEQKERARKAGLSPVEKMKEEGDALYKDANFEAAIAQYSKTLDKMDDQTSDFAMKVLSNRAACHKQLSNFDGVISDCTSVLEVRPDDVKSLLRRAQAFEAVERYKMALQDVRTLLALPADVVGPSNTSIANGLQHRLNRVIQKLRDG</sequence>
<dbReference type="PANTHER" id="PTHR22904">
    <property type="entry name" value="TPR REPEAT CONTAINING PROTEIN"/>
    <property type="match status" value="1"/>
</dbReference>
<keyword evidence="1" id="KW-0677">Repeat</keyword>